<reference evidence="3 4" key="1">
    <citation type="journal article" date="2009" name="Stand. Genomic Sci.">
        <title>Complete genome sequence of Actinosynnema mirum type strain (101).</title>
        <authorList>
            <person name="Land M."/>
            <person name="Lapidus A."/>
            <person name="Mayilraj S."/>
            <person name="Chen F."/>
            <person name="Copeland A."/>
            <person name="Del Rio T.G."/>
            <person name="Nolan M."/>
            <person name="Lucas S."/>
            <person name="Tice H."/>
            <person name="Cheng J.F."/>
            <person name="Chertkov O."/>
            <person name="Bruce D."/>
            <person name="Goodwin L."/>
            <person name="Pitluck S."/>
            <person name="Rohde M."/>
            <person name="Goker M."/>
            <person name="Pati A."/>
            <person name="Ivanova N."/>
            <person name="Mavromatis K."/>
            <person name="Chen A."/>
            <person name="Palaniappan K."/>
            <person name="Hauser L."/>
            <person name="Chang Y.J."/>
            <person name="Jeffries C.C."/>
            <person name="Brettin T."/>
            <person name="Detter J.C."/>
            <person name="Han C."/>
            <person name="Chain P."/>
            <person name="Tindall B.J."/>
            <person name="Bristow J."/>
            <person name="Eisen J.A."/>
            <person name="Markowitz V."/>
            <person name="Hugenholtz P."/>
            <person name="Kyrpides N.C."/>
            <person name="Klenk H.P."/>
        </authorList>
    </citation>
    <scope>NUCLEOTIDE SEQUENCE [LARGE SCALE GENOMIC DNA]</scope>
    <source>
        <strain evidence="4">ATCC 29888 / DSM 43827 / JCM 3225 / NBRC 14064 / NCIMB 13271 / NRRL B-12336 / IMRU 3971 / 101</strain>
    </source>
</reference>
<organism evidence="3 4">
    <name type="scientific">Actinosynnema mirum (strain ATCC 29888 / DSM 43827 / JCM 3225 / NBRC 14064 / NCIMB 13271 / NRRL B-12336 / IMRU 3971 / 101)</name>
    <dbReference type="NCBI Taxonomy" id="446462"/>
    <lineage>
        <taxon>Bacteria</taxon>
        <taxon>Bacillati</taxon>
        <taxon>Actinomycetota</taxon>
        <taxon>Actinomycetes</taxon>
        <taxon>Pseudonocardiales</taxon>
        <taxon>Pseudonocardiaceae</taxon>
        <taxon>Actinosynnema</taxon>
    </lineage>
</organism>
<evidence type="ECO:0000313" key="3">
    <source>
        <dbReference type="EMBL" id="ACU39105.1"/>
    </source>
</evidence>
<dbReference type="Proteomes" id="UP000002213">
    <property type="component" value="Chromosome"/>
</dbReference>
<dbReference type="InterPro" id="IPR052909">
    <property type="entry name" value="Transposase_6_like"/>
</dbReference>
<feature type="compositionally biased region" description="Polar residues" evidence="1">
    <location>
        <begin position="1"/>
        <end position="11"/>
    </location>
</feature>
<dbReference type="EMBL" id="CP001630">
    <property type="protein sequence ID" value="ACU39105.1"/>
    <property type="molecule type" value="Genomic_DNA"/>
</dbReference>
<dbReference type="HOGENOM" id="CLU_1427065_0_0_11"/>
<dbReference type="STRING" id="446462.Amir_5284"/>
<gene>
    <name evidence="3" type="ordered locus">Amir_5284</name>
</gene>
<sequence length="194" mass="21537">MSEQIPSSATAPQPFGRTVGAEIVRHARQHAHPAVAPRRPAEDAALAALLRARQRSGEGQQWSRRPQEPPTRPAQADVVERLASRIVPPALWTAVEPLIPPAKVRRQGGGRGRVSDRAVFTAIAFVLTSGCAWRHLPATFGVTVPTVHRRFQEWTDTGLWIRLRRIAEEGRFEDADWLRMIVEAAERRGTRATG</sequence>
<dbReference type="PANTHER" id="PTHR46637">
    <property type="entry name" value="TIS1421-TRANSPOSASE PROTEIN A"/>
    <property type="match status" value="1"/>
</dbReference>
<feature type="region of interest" description="Disordered" evidence="1">
    <location>
        <begin position="1"/>
        <end position="21"/>
    </location>
</feature>
<keyword evidence="4" id="KW-1185">Reference proteome</keyword>
<accession>C6W933</accession>
<dbReference type="KEGG" id="ami:Amir_5284"/>
<evidence type="ECO:0000259" key="2">
    <source>
        <dbReference type="Pfam" id="PF13340"/>
    </source>
</evidence>
<proteinExistence type="predicted"/>
<dbReference type="eggNOG" id="COG3293">
    <property type="taxonomic scope" value="Bacteria"/>
</dbReference>
<feature type="region of interest" description="Disordered" evidence="1">
    <location>
        <begin position="54"/>
        <end position="75"/>
    </location>
</feature>
<dbReference type="Pfam" id="PF13340">
    <property type="entry name" value="DUF4096"/>
    <property type="match status" value="1"/>
</dbReference>
<dbReference type="PANTHER" id="PTHR46637:SF1">
    <property type="entry name" value="BLL5188 PROTEIN"/>
    <property type="match status" value="1"/>
</dbReference>
<evidence type="ECO:0000256" key="1">
    <source>
        <dbReference type="SAM" id="MobiDB-lite"/>
    </source>
</evidence>
<dbReference type="InterPro" id="IPR025161">
    <property type="entry name" value="IS402-like_dom"/>
</dbReference>
<name>C6W933_ACTMD</name>
<evidence type="ECO:0000313" key="4">
    <source>
        <dbReference type="Proteomes" id="UP000002213"/>
    </source>
</evidence>
<dbReference type="AlphaFoldDB" id="C6W933"/>
<protein>
    <recommendedName>
        <fullName evidence="2">Insertion element IS402-like domain-containing protein</fullName>
    </recommendedName>
</protein>
<feature type="domain" description="Insertion element IS402-like" evidence="2">
    <location>
        <begin position="90"/>
        <end position="163"/>
    </location>
</feature>